<dbReference type="AlphaFoldDB" id="A0A8J2NYV0"/>
<keyword evidence="2" id="KW-1185">Reference proteome</keyword>
<sequence length="36" mass="4265">MQYEFPMDNLSNVITEHWIVTKHYQGGCDLKYSSTQ</sequence>
<dbReference type="Proteomes" id="UP000708208">
    <property type="component" value="Unassembled WGS sequence"/>
</dbReference>
<feature type="non-terminal residue" evidence="1">
    <location>
        <position position="1"/>
    </location>
</feature>
<proteinExistence type="predicted"/>
<evidence type="ECO:0000313" key="1">
    <source>
        <dbReference type="EMBL" id="CAG7718429.1"/>
    </source>
</evidence>
<comment type="caution">
    <text evidence="1">The sequence shown here is derived from an EMBL/GenBank/DDBJ whole genome shotgun (WGS) entry which is preliminary data.</text>
</comment>
<protein>
    <submittedName>
        <fullName evidence="1">Uncharacterized protein</fullName>
    </submittedName>
</protein>
<dbReference type="EMBL" id="CAJVCH010053398">
    <property type="protein sequence ID" value="CAG7718429.1"/>
    <property type="molecule type" value="Genomic_DNA"/>
</dbReference>
<gene>
    <name evidence="1" type="ORF">AFUS01_LOCUS7821</name>
</gene>
<accession>A0A8J2NYV0</accession>
<name>A0A8J2NYV0_9HEXA</name>
<reference evidence="1" key="1">
    <citation type="submission" date="2021-06" db="EMBL/GenBank/DDBJ databases">
        <authorList>
            <person name="Hodson N. C."/>
            <person name="Mongue J. A."/>
            <person name="Jaron S. K."/>
        </authorList>
    </citation>
    <scope>NUCLEOTIDE SEQUENCE</scope>
</reference>
<evidence type="ECO:0000313" key="2">
    <source>
        <dbReference type="Proteomes" id="UP000708208"/>
    </source>
</evidence>
<organism evidence="1 2">
    <name type="scientific">Allacma fusca</name>
    <dbReference type="NCBI Taxonomy" id="39272"/>
    <lineage>
        <taxon>Eukaryota</taxon>
        <taxon>Metazoa</taxon>
        <taxon>Ecdysozoa</taxon>
        <taxon>Arthropoda</taxon>
        <taxon>Hexapoda</taxon>
        <taxon>Collembola</taxon>
        <taxon>Symphypleona</taxon>
        <taxon>Sminthuridae</taxon>
        <taxon>Allacma</taxon>
    </lineage>
</organism>